<feature type="transmembrane region" description="Helical" evidence="8">
    <location>
        <begin position="148"/>
        <end position="165"/>
    </location>
</feature>
<feature type="domain" description="EamA" evidence="9">
    <location>
        <begin position="5"/>
        <end position="142"/>
    </location>
</feature>
<dbReference type="InterPro" id="IPR037185">
    <property type="entry name" value="EmrE-like"/>
</dbReference>
<name>A0A6G0WSE5_9STRA</name>
<feature type="transmembrane region" description="Helical" evidence="8">
    <location>
        <begin position="207"/>
        <end position="227"/>
    </location>
</feature>
<evidence type="ECO:0000256" key="8">
    <source>
        <dbReference type="SAM" id="Phobius"/>
    </source>
</evidence>
<comment type="caution">
    <text evidence="10">The sequence shown here is derived from an EMBL/GenBank/DDBJ whole genome shotgun (WGS) entry which is preliminary data.</text>
</comment>
<keyword evidence="5 8" id="KW-0812">Transmembrane</keyword>
<keyword evidence="6 8" id="KW-1133">Transmembrane helix</keyword>
<feature type="transmembrane region" description="Helical" evidence="8">
    <location>
        <begin position="177"/>
        <end position="195"/>
    </location>
</feature>
<dbReference type="InterPro" id="IPR000620">
    <property type="entry name" value="EamA_dom"/>
</dbReference>
<proteinExistence type="inferred from homology"/>
<evidence type="ECO:0000313" key="10">
    <source>
        <dbReference type="EMBL" id="KAF0730403.1"/>
    </source>
</evidence>
<feature type="transmembrane region" description="Helical" evidence="8">
    <location>
        <begin position="96"/>
        <end position="118"/>
    </location>
</feature>
<keyword evidence="7 8" id="KW-0472">Membrane</keyword>
<dbReference type="Pfam" id="PF00892">
    <property type="entry name" value="EamA"/>
    <property type="match status" value="1"/>
</dbReference>
<dbReference type="AlphaFoldDB" id="A0A6G0WSE5"/>
<evidence type="ECO:0000259" key="9">
    <source>
        <dbReference type="Pfam" id="PF00892"/>
    </source>
</evidence>
<evidence type="ECO:0000256" key="6">
    <source>
        <dbReference type="ARBA" id="ARBA00022989"/>
    </source>
</evidence>
<feature type="transmembrane region" description="Helical" evidence="8">
    <location>
        <begin position="234"/>
        <end position="259"/>
    </location>
</feature>
<dbReference type="SUPFAM" id="SSF103481">
    <property type="entry name" value="Multidrug resistance efflux transporter EmrE"/>
    <property type="match status" value="2"/>
</dbReference>
<sequence length="324" mass="35682">MTSKVGITYAVVAAAIYGVYPIYFKQLPDVPPFQLVCHRVVWSFVTLIPVFLWQIDWTAAWRDAAWKPKVLGLYLASGVLIASFWCFLLWGIHHDYIVETSLGGFVNPIFSVLLAVAVLKERLRLLQWVAVALAILGVLVIAIAYGRFPWLAISMGALIAAYGFLKRLAPLGAIEGVVIEMAWLLLPAIVGLIAFERHGTGAFGHVSGTQNALLVLSGIVTVFPLLLLSRSAQLISFTLFGVIQFIYPIINLLVGVFIYHEPFSTSKLTGFVLVWLALSLYTVEGIIAEKQRRSADKDIVMKSNEDCTPQSPTSTFKTIDSPLV</sequence>
<dbReference type="GO" id="GO:0005886">
    <property type="term" value="C:plasma membrane"/>
    <property type="evidence" value="ECO:0007669"/>
    <property type="project" value="UniProtKB-SubCell"/>
</dbReference>
<gene>
    <name evidence="10" type="ORF">Ae201684_012105</name>
</gene>
<dbReference type="PANTHER" id="PTHR22911:SF137">
    <property type="entry name" value="SOLUTE CARRIER FAMILY 35 MEMBER G2-RELATED"/>
    <property type="match status" value="1"/>
</dbReference>
<evidence type="ECO:0000256" key="7">
    <source>
        <dbReference type="ARBA" id="ARBA00023136"/>
    </source>
</evidence>
<keyword evidence="11" id="KW-1185">Reference proteome</keyword>
<evidence type="ECO:0000256" key="5">
    <source>
        <dbReference type="ARBA" id="ARBA00022692"/>
    </source>
</evidence>
<feature type="transmembrane region" description="Helical" evidence="8">
    <location>
        <begin position="125"/>
        <end position="142"/>
    </location>
</feature>
<dbReference type="NCBIfam" id="TIGR00688">
    <property type="entry name" value="rarD"/>
    <property type="match status" value="1"/>
</dbReference>
<dbReference type="Proteomes" id="UP000481153">
    <property type="component" value="Unassembled WGS sequence"/>
</dbReference>
<evidence type="ECO:0000313" key="11">
    <source>
        <dbReference type="Proteomes" id="UP000481153"/>
    </source>
</evidence>
<dbReference type="PANTHER" id="PTHR22911">
    <property type="entry name" value="ACYL-MALONYL CONDENSING ENZYME-RELATED"/>
    <property type="match status" value="1"/>
</dbReference>
<feature type="transmembrane region" description="Helical" evidence="8">
    <location>
        <begin position="71"/>
        <end position="90"/>
    </location>
</feature>
<dbReference type="EMBL" id="VJMJ01000154">
    <property type="protein sequence ID" value="KAF0730403.1"/>
    <property type="molecule type" value="Genomic_DNA"/>
</dbReference>
<accession>A0A6G0WSE5</accession>
<dbReference type="VEuPathDB" id="FungiDB:AeMF1_005956"/>
<comment type="subcellular location">
    <subcellularLocation>
        <location evidence="1">Cell membrane</location>
        <topology evidence="1">Multi-pass membrane protein</topology>
    </subcellularLocation>
</comment>
<keyword evidence="3" id="KW-0813">Transport</keyword>
<evidence type="ECO:0000256" key="4">
    <source>
        <dbReference type="ARBA" id="ARBA00022475"/>
    </source>
</evidence>
<evidence type="ECO:0000256" key="1">
    <source>
        <dbReference type="ARBA" id="ARBA00004651"/>
    </source>
</evidence>
<evidence type="ECO:0000256" key="3">
    <source>
        <dbReference type="ARBA" id="ARBA00022448"/>
    </source>
</evidence>
<feature type="transmembrane region" description="Helical" evidence="8">
    <location>
        <begin position="7"/>
        <end position="24"/>
    </location>
</feature>
<protein>
    <recommendedName>
        <fullName evidence="9">EamA domain-containing protein</fullName>
    </recommendedName>
</protein>
<reference evidence="10 11" key="1">
    <citation type="submission" date="2019-07" db="EMBL/GenBank/DDBJ databases">
        <title>Genomics analysis of Aphanomyces spp. identifies a new class of oomycete effector associated with host adaptation.</title>
        <authorList>
            <person name="Gaulin E."/>
        </authorList>
    </citation>
    <scope>NUCLEOTIDE SEQUENCE [LARGE SCALE GENOMIC DNA]</scope>
    <source>
        <strain evidence="10 11">ATCC 201684</strain>
    </source>
</reference>
<dbReference type="InterPro" id="IPR004626">
    <property type="entry name" value="RarD"/>
</dbReference>
<keyword evidence="4" id="KW-1003">Cell membrane</keyword>
<organism evidence="10 11">
    <name type="scientific">Aphanomyces euteiches</name>
    <dbReference type="NCBI Taxonomy" id="100861"/>
    <lineage>
        <taxon>Eukaryota</taxon>
        <taxon>Sar</taxon>
        <taxon>Stramenopiles</taxon>
        <taxon>Oomycota</taxon>
        <taxon>Saprolegniomycetes</taxon>
        <taxon>Saprolegniales</taxon>
        <taxon>Verrucalvaceae</taxon>
        <taxon>Aphanomyces</taxon>
    </lineage>
</organism>
<comment type="similarity">
    <text evidence="2">Belongs to the EamA transporter family.</text>
</comment>
<feature type="transmembrane region" description="Helical" evidence="8">
    <location>
        <begin position="271"/>
        <end position="288"/>
    </location>
</feature>
<evidence type="ECO:0000256" key="2">
    <source>
        <dbReference type="ARBA" id="ARBA00007362"/>
    </source>
</evidence>
<feature type="transmembrane region" description="Helical" evidence="8">
    <location>
        <begin position="40"/>
        <end position="59"/>
    </location>
</feature>